<reference evidence="3 4" key="1">
    <citation type="submission" date="2018-12" db="EMBL/GenBank/DDBJ databases">
        <title>Legionella sp,whole genome shotgun sequence.</title>
        <authorList>
            <person name="Wu H."/>
        </authorList>
    </citation>
    <scope>NUCLEOTIDE SEQUENCE [LARGE SCALE GENOMIC DNA]</scope>
    <source>
        <strain evidence="4">km714</strain>
    </source>
</reference>
<dbReference type="AlphaFoldDB" id="A0A3S0X171"/>
<evidence type="ECO:0000259" key="2">
    <source>
        <dbReference type="Pfam" id="PF18288"/>
    </source>
</evidence>
<keyword evidence="3" id="KW-0378">Hydrolase</keyword>
<dbReference type="InterPro" id="IPR041072">
    <property type="entry name" value="FAA_hydro_N"/>
</dbReference>
<gene>
    <name evidence="3" type="ORF">EKM59_03540</name>
</gene>
<proteinExistence type="predicted"/>
<dbReference type="Gene3D" id="3.90.850.10">
    <property type="entry name" value="Fumarylacetoacetase-like, C-terminal domain"/>
    <property type="match status" value="1"/>
</dbReference>
<dbReference type="InterPro" id="IPR011234">
    <property type="entry name" value="Fumarylacetoacetase-like_C"/>
</dbReference>
<dbReference type="Pfam" id="PF18288">
    <property type="entry name" value="FAA_hydro_N_2"/>
    <property type="match status" value="1"/>
</dbReference>
<comment type="caution">
    <text evidence="3">The sequence shown here is derived from an EMBL/GenBank/DDBJ whole genome shotgun (WGS) entry which is preliminary data.</text>
</comment>
<dbReference type="RefSeq" id="WP_126953918.1">
    <property type="nucleotide sequence ID" value="NZ_RZGR01000007.1"/>
</dbReference>
<accession>A0A3S0X171</accession>
<dbReference type="SUPFAM" id="SSF56529">
    <property type="entry name" value="FAH"/>
    <property type="match status" value="1"/>
</dbReference>
<name>A0A3S0X171_9GAMM</name>
<dbReference type="Proteomes" id="UP000288012">
    <property type="component" value="Unassembled WGS sequence"/>
</dbReference>
<sequence>MKLATLKSKQSRDGTLCVVNKTLTYAVCVPQIAATLQLAIENWQQVVKPLQQIYQQLNENLLREAFPFDPEQMASPLPRAFQWADGSAYVNHVELVRKARGAEMPADFWVNPLMYQGGSDDFLAPTDPILVADEAYGVDFEAEVAVITDDVPMGVSPGDAQKHIRLLMLVNDVSLRNLIPAELAKGFGFFQSKPASSFSPIAVTPDELGSHWDGQRLHLPLCSYLNDELFGEPNAGIDMTFSFPELIAHAAKTRNLSAGSIIGSGTVSNIDRSRGSSCIAEKRMLEILQEGKAKTPFMRYGDSIRIEMRDTAGNSIFGAINQQVQPVETHSKNCQIEGHRETL</sequence>
<organism evidence="3 4">
    <name type="scientific">Legionella septentrionalis</name>
    <dbReference type="NCBI Taxonomy" id="2498109"/>
    <lineage>
        <taxon>Bacteria</taxon>
        <taxon>Pseudomonadati</taxon>
        <taxon>Pseudomonadota</taxon>
        <taxon>Gammaproteobacteria</taxon>
        <taxon>Legionellales</taxon>
        <taxon>Legionellaceae</taxon>
        <taxon>Legionella</taxon>
    </lineage>
</organism>
<protein>
    <submittedName>
        <fullName evidence="3">FAA hydrolase family protein</fullName>
    </submittedName>
</protein>
<dbReference type="GO" id="GO:0016787">
    <property type="term" value="F:hydrolase activity"/>
    <property type="evidence" value="ECO:0007669"/>
    <property type="project" value="UniProtKB-KW"/>
</dbReference>
<dbReference type="EMBL" id="RZGR01000007">
    <property type="protein sequence ID" value="RUQ89484.1"/>
    <property type="molecule type" value="Genomic_DNA"/>
</dbReference>
<dbReference type="PANTHER" id="PTHR43211">
    <property type="entry name" value="FUMARYLACETOACETATE HYDROLASE"/>
    <property type="match status" value="1"/>
</dbReference>
<dbReference type="Pfam" id="PF01557">
    <property type="entry name" value="FAA_hydrolase"/>
    <property type="match status" value="1"/>
</dbReference>
<evidence type="ECO:0000313" key="4">
    <source>
        <dbReference type="Proteomes" id="UP000288012"/>
    </source>
</evidence>
<feature type="domain" description="Fumarylacetoacetase-like C-terminal" evidence="1">
    <location>
        <begin position="83"/>
        <end position="324"/>
    </location>
</feature>
<feature type="domain" description="Fumarylacetoacetase N-terminal" evidence="2">
    <location>
        <begin position="1"/>
        <end position="79"/>
    </location>
</feature>
<evidence type="ECO:0000259" key="1">
    <source>
        <dbReference type="Pfam" id="PF01557"/>
    </source>
</evidence>
<dbReference type="InterPro" id="IPR036663">
    <property type="entry name" value="Fumarylacetoacetase_C_sf"/>
</dbReference>
<keyword evidence="4" id="KW-1185">Reference proteome</keyword>
<evidence type="ECO:0000313" key="3">
    <source>
        <dbReference type="EMBL" id="RUQ89484.1"/>
    </source>
</evidence>
<dbReference type="OrthoDB" id="9775905at2"/>
<dbReference type="PANTHER" id="PTHR43211:SF1">
    <property type="entry name" value="BLL6422 PROTEIN"/>
    <property type="match status" value="1"/>
</dbReference>